<dbReference type="RefSeq" id="WP_079725004.1">
    <property type="nucleotide sequence ID" value="NZ_BMCL01000001.1"/>
</dbReference>
<keyword evidence="4" id="KW-0456">Lyase</keyword>
<sequence length="142" mass="15245">MDVAAAESPQHLGSCLCGSVSYCVQGPLDELVLCHCSRCRKATGSAFQAVAPIAESAFELLTGQDLVRSYESSAGVHRHFCGACGSPLYSRRDFMPGLLRLRVGTLDTPLQIAPTMHIFTDSKAPWFTIGDAAPQYPTRPGE</sequence>
<evidence type="ECO:0000256" key="2">
    <source>
        <dbReference type="ARBA" id="ARBA00022723"/>
    </source>
</evidence>
<proteinExistence type="inferred from homology"/>
<evidence type="ECO:0000256" key="4">
    <source>
        <dbReference type="ARBA" id="ARBA00023239"/>
    </source>
</evidence>
<protein>
    <submittedName>
        <fullName evidence="6">Uncharacterized conserved protein</fullName>
    </submittedName>
</protein>
<dbReference type="Pfam" id="PF04828">
    <property type="entry name" value="GFA"/>
    <property type="match status" value="1"/>
</dbReference>
<dbReference type="STRING" id="428993.SAMN06296058_2671"/>
<feature type="domain" description="CENP-V/GFA" evidence="5">
    <location>
        <begin position="11"/>
        <end position="127"/>
    </location>
</feature>
<name>A0A1T5LKJ2_9GAMM</name>
<comment type="similarity">
    <text evidence="1">Belongs to the Gfa family.</text>
</comment>
<organism evidence="6 7">
    <name type="scientific">Pseudoxanthomonas indica</name>
    <dbReference type="NCBI Taxonomy" id="428993"/>
    <lineage>
        <taxon>Bacteria</taxon>
        <taxon>Pseudomonadati</taxon>
        <taxon>Pseudomonadota</taxon>
        <taxon>Gammaproteobacteria</taxon>
        <taxon>Lysobacterales</taxon>
        <taxon>Lysobacteraceae</taxon>
        <taxon>Pseudoxanthomonas</taxon>
    </lineage>
</organism>
<evidence type="ECO:0000313" key="6">
    <source>
        <dbReference type="EMBL" id="SKC76511.1"/>
    </source>
</evidence>
<reference evidence="6 7" key="1">
    <citation type="submission" date="2017-02" db="EMBL/GenBank/DDBJ databases">
        <authorList>
            <person name="Peterson S.W."/>
        </authorList>
    </citation>
    <scope>NUCLEOTIDE SEQUENCE [LARGE SCALE GENOMIC DNA]</scope>
    <source>
        <strain evidence="6 7">P15</strain>
    </source>
</reference>
<dbReference type="GO" id="GO:0016846">
    <property type="term" value="F:carbon-sulfur lyase activity"/>
    <property type="evidence" value="ECO:0007669"/>
    <property type="project" value="InterPro"/>
</dbReference>
<dbReference type="InterPro" id="IPR006913">
    <property type="entry name" value="CENP-V/GFA"/>
</dbReference>
<evidence type="ECO:0000256" key="1">
    <source>
        <dbReference type="ARBA" id="ARBA00005495"/>
    </source>
</evidence>
<evidence type="ECO:0000313" key="7">
    <source>
        <dbReference type="Proteomes" id="UP000190341"/>
    </source>
</evidence>
<dbReference type="Gene3D" id="3.90.1590.10">
    <property type="entry name" value="glutathione-dependent formaldehyde- activating enzyme (gfa)"/>
    <property type="match status" value="1"/>
</dbReference>
<dbReference type="Proteomes" id="UP000190341">
    <property type="component" value="Unassembled WGS sequence"/>
</dbReference>
<keyword evidence="7" id="KW-1185">Reference proteome</keyword>
<accession>A0A1T5LKJ2</accession>
<keyword evidence="2" id="KW-0479">Metal-binding</keyword>
<dbReference type="OrthoDB" id="7765631at2"/>
<gene>
    <name evidence="6" type="ORF">SAMN06296058_2671</name>
</gene>
<dbReference type="InterPro" id="IPR011057">
    <property type="entry name" value="Mss4-like_sf"/>
</dbReference>
<keyword evidence="3" id="KW-0862">Zinc</keyword>
<dbReference type="PANTHER" id="PTHR33337">
    <property type="entry name" value="GFA DOMAIN-CONTAINING PROTEIN"/>
    <property type="match status" value="1"/>
</dbReference>
<evidence type="ECO:0000256" key="3">
    <source>
        <dbReference type="ARBA" id="ARBA00022833"/>
    </source>
</evidence>
<dbReference type="SUPFAM" id="SSF51316">
    <property type="entry name" value="Mss4-like"/>
    <property type="match status" value="1"/>
</dbReference>
<evidence type="ECO:0000259" key="5">
    <source>
        <dbReference type="PROSITE" id="PS51891"/>
    </source>
</evidence>
<dbReference type="AlphaFoldDB" id="A0A1T5LKJ2"/>
<dbReference type="PROSITE" id="PS51891">
    <property type="entry name" value="CENP_V_GFA"/>
    <property type="match status" value="1"/>
</dbReference>
<dbReference type="GO" id="GO:0046872">
    <property type="term" value="F:metal ion binding"/>
    <property type="evidence" value="ECO:0007669"/>
    <property type="project" value="UniProtKB-KW"/>
</dbReference>
<dbReference type="EMBL" id="FUZV01000002">
    <property type="protein sequence ID" value="SKC76511.1"/>
    <property type="molecule type" value="Genomic_DNA"/>
</dbReference>
<dbReference type="PANTHER" id="PTHR33337:SF40">
    <property type="entry name" value="CENP-V_GFA DOMAIN-CONTAINING PROTEIN-RELATED"/>
    <property type="match status" value="1"/>
</dbReference>